<protein>
    <submittedName>
        <fullName evidence="1">Uncharacterized protein</fullName>
    </submittedName>
</protein>
<dbReference type="AlphaFoldDB" id="A0A841FL21"/>
<dbReference type="EMBL" id="JACHGT010000007">
    <property type="protein sequence ID" value="MBB6035623.1"/>
    <property type="molecule type" value="Genomic_DNA"/>
</dbReference>
<accession>A0A841FL21</accession>
<proteinExistence type="predicted"/>
<reference evidence="1 2" key="1">
    <citation type="submission" date="2020-08" db="EMBL/GenBank/DDBJ databases">
        <title>Genomic Encyclopedia of Type Strains, Phase IV (KMG-IV): sequencing the most valuable type-strain genomes for metagenomic binning, comparative biology and taxonomic classification.</title>
        <authorList>
            <person name="Goeker M."/>
        </authorList>
    </citation>
    <scope>NUCLEOTIDE SEQUENCE [LARGE SCALE GENOMIC DNA]</scope>
    <source>
        <strain evidence="1 2">YIM 65646</strain>
    </source>
</reference>
<evidence type="ECO:0000313" key="1">
    <source>
        <dbReference type="EMBL" id="MBB6035623.1"/>
    </source>
</evidence>
<evidence type="ECO:0000313" key="2">
    <source>
        <dbReference type="Proteomes" id="UP000548476"/>
    </source>
</evidence>
<gene>
    <name evidence="1" type="ORF">HNR73_003487</name>
</gene>
<dbReference type="Proteomes" id="UP000548476">
    <property type="component" value="Unassembled WGS sequence"/>
</dbReference>
<comment type="caution">
    <text evidence="1">The sequence shown here is derived from an EMBL/GenBank/DDBJ whole genome shotgun (WGS) entry which is preliminary data.</text>
</comment>
<name>A0A841FL21_9ACTN</name>
<keyword evidence="2" id="KW-1185">Reference proteome</keyword>
<organism evidence="1 2">
    <name type="scientific">Phytomonospora endophytica</name>
    <dbReference type="NCBI Taxonomy" id="714109"/>
    <lineage>
        <taxon>Bacteria</taxon>
        <taxon>Bacillati</taxon>
        <taxon>Actinomycetota</taxon>
        <taxon>Actinomycetes</taxon>
        <taxon>Micromonosporales</taxon>
        <taxon>Micromonosporaceae</taxon>
        <taxon>Phytomonospora</taxon>
    </lineage>
</organism>
<sequence length="30" mass="3256">MWTFSYIFAATDGERGDPLALSHPLTGGED</sequence>